<evidence type="ECO:0008006" key="4">
    <source>
        <dbReference type="Google" id="ProtNLM"/>
    </source>
</evidence>
<evidence type="ECO:0000313" key="3">
    <source>
        <dbReference type="Proteomes" id="UP000799423"/>
    </source>
</evidence>
<evidence type="ECO:0000256" key="1">
    <source>
        <dbReference type="SAM" id="MobiDB-lite"/>
    </source>
</evidence>
<feature type="compositionally biased region" description="Polar residues" evidence="1">
    <location>
        <begin position="32"/>
        <end position="42"/>
    </location>
</feature>
<gene>
    <name evidence="2" type="ORF">T440DRAFT_492650</name>
</gene>
<dbReference type="OrthoDB" id="5288318at2759"/>
<dbReference type="SUPFAM" id="SSF57903">
    <property type="entry name" value="FYVE/PHD zinc finger"/>
    <property type="match status" value="1"/>
</dbReference>
<feature type="compositionally biased region" description="Low complexity" evidence="1">
    <location>
        <begin position="202"/>
        <end position="212"/>
    </location>
</feature>
<reference evidence="2" key="1">
    <citation type="submission" date="2020-01" db="EMBL/GenBank/DDBJ databases">
        <authorList>
            <consortium name="DOE Joint Genome Institute"/>
            <person name="Haridas S."/>
            <person name="Albert R."/>
            <person name="Binder M."/>
            <person name="Bloem J."/>
            <person name="Labutti K."/>
            <person name="Salamov A."/>
            <person name="Andreopoulos B."/>
            <person name="Baker S.E."/>
            <person name="Barry K."/>
            <person name="Bills G."/>
            <person name="Bluhm B.H."/>
            <person name="Cannon C."/>
            <person name="Castanera R."/>
            <person name="Culley D.E."/>
            <person name="Daum C."/>
            <person name="Ezra D."/>
            <person name="Gonzalez J.B."/>
            <person name="Henrissat B."/>
            <person name="Kuo A."/>
            <person name="Liang C."/>
            <person name="Lipzen A."/>
            <person name="Lutzoni F."/>
            <person name="Magnuson J."/>
            <person name="Mondo S."/>
            <person name="Nolan M."/>
            <person name="Ohm R."/>
            <person name="Pangilinan J."/>
            <person name="Park H.-J."/>
            <person name="Ramirez L."/>
            <person name="Alfaro M."/>
            <person name="Sun H."/>
            <person name="Tritt A."/>
            <person name="Yoshinaga Y."/>
            <person name="Zwiers L.-H."/>
            <person name="Turgeon B.G."/>
            <person name="Goodwin S.B."/>
            <person name="Spatafora J.W."/>
            <person name="Crous P.W."/>
            <person name="Grigoriev I.V."/>
        </authorList>
    </citation>
    <scope>NUCLEOTIDE SEQUENCE</scope>
    <source>
        <strain evidence="2">IPT5</strain>
    </source>
</reference>
<feature type="region of interest" description="Disordered" evidence="1">
    <location>
        <begin position="193"/>
        <end position="218"/>
    </location>
</feature>
<dbReference type="AlphaFoldDB" id="A0A6A7AU05"/>
<sequence length="427" mass="47270">MVVLFDLDDVDAPSPQAPHAPGLPHVKPLHHSLSSMEAATRQSVKDADERPNPNVNGFSAALSCYPIVRQLASQLDLNTLHDLSRTCRQFRANLLDYRSQLVKHTLHCGNEDEEPGQNTGMRLRDGPANYASARQLTSGRVGKCARDMVGDCQRCGTIVCRNCTMKPPPTPTLRARHRRLCRTCNKAPLALHLASQKQRTTSSASASPSSSPDPRPFLLHHLHQPRAFTAPAFERTPCNCDNVVWLCNPCGKDLRNADTMYVRGWSWRTRYSHYLGGVGTGAGEGNEGVECGRGNTCLGARIVEHETCQQDILDALEKDNATHPESPERWRGTSYLAQEIEGIGGVLKVKHKKQVRVGECVKLYEDEREKSIQYLEREVTGKLRSWCSWCERVVLGEKDEISPDGLTRVTSTSSSVSSVRSGLSHNA</sequence>
<dbReference type="InterPro" id="IPR011011">
    <property type="entry name" value="Znf_FYVE_PHD"/>
</dbReference>
<organism evidence="2 3">
    <name type="scientific">Plenodomus tracheiphilus IPT5</name>
    <dbReference type="NCBI Taxonomy" id="1408161"/>
    <lineage>
        <taxon>Eukaryota</taxon>
        <taxon>Fungi</taxon>
        <taxon>Dikarya</taxon>
        <taxon>Ascomycota</taxon>
        <taxon>Pezizomycotina</taxon>
        <taxon>Dothideomycetes</taxon>
        <taxon>Pleosporomycetidae</taxon>
        <taxon>Pleosporales</taxon>
        <taxon>Pleosporineae</taxon>
        <taxon>Leptosphaeriaceae</taxon>
        <taxon>Plenodomus</taxon>
    </lineage>
</organism>
<accession>A0A6A7AU05</accession>
<feature type="region of interest" description="Disordered" evidence="1">
    <location>
        <begin position="406"/>
        <end position="427"/>
    </location>
</feature>
<evidence type="ECO:0000313" key="2">
    <source>
        <dbReference type="EMBL" id="KAF2846553.1"/>
    </source>
</evidence>
<name>A0A6A7AU05_9PLEO</name>
<dbReference type="Proteomes" id="UP000799423">
    <property type="component" value="Unassembled WGS sequence"/>
</dbReference>
<dbReference type="EMBL" id="MU006334">
    <property type="protein sequence ID" value="KAF2846553.1"/>
    <property type="molecule type" value="Genomic_DNA"/>
</dbReference>
<feature type="region of interest" description="Disordered" evidence="1">
    <location>
        <begin position="13"/>
        <end position="51"/>
    </location>
</feature>
<proteinExistence type="predicted"/>
<keyword evidence="3" id="KW-1185">Reference proteome</keyword>
<protein>
    <recommendedName>
        <fullName evidence="4">F-box domain-containing protein</fullName>
    </recommendedName>
</protein>